<evidence type="ECO:0000313" key="4">
    <source>
        <dbReference type="Proteomes" id="UP000803884"/>
    </source>
</evidence>
<comment type="caution">
    <text evidence="3">The sequence shown here is derived from an EMBL/GenBank/DDBJ whole genome shotgun (WGS) entry which is preliminary data.</text>
</comment>
<feature type="compositionally biased region" description="Low complexity" evidence="1">
    <location>
        <begin position="824"/>
        <end position="839"/>
    </location>
</feature>
<feature type="compositionally biased region" description="Polar residues" evidence="1">
    <location>
        <begin position="263"/>
        <end position="276"/>
    </location>
</feature>
<feature type="compositionally biased region" description="Polar residues" evidence="1">
    <location>
        <begin position="67"/>
        <end position="86"/>
    </location>
</feature>
<dbReference type="RefSeq" id="XP_069230838.1">
    <property type="nucleotide sequence ID" value="XM_069372293.1"/>
</dbReference>
<protein>
    <recommendedName>
        <fullName evidence="2">DUF8004 domain-containing protein</fullName>
    </recommendedName>
</protein>
<feature type="domain" description="DUF8004" evidence="2">
    <location>
        <begin position="384"/>
        <end position="477"/>
    </location>
</feature>
<dbReference type="PANTHER" id="PTHR39601:SF2">
    <property type="entry name" value="CHORIOGENIN HMINOR"/>
    <property type="match status" value="1"/>
</dbReference>
<organism evidence="3 4">
    <name type="scientific">Cladosporium halotolerans</name>
    <dbReference type="NCBI Taxonomy" id="1052096"/>
    <lineage>
        <taxon>Eukaryota</taxon>
        <taxon>Fungi</taxon>
        <taxon>Dikarya</taxon>
        <taxon>Ascomycota</taxon>
        <taxon>Pezizomycotina</taxon>
        <taxon>Dothideomycetes</taxon>
        <taxon>Dothideomycetidae</taxon>
        <taxon>Cladosporiales</taxon>
        <taxon>Cladosporiaceae</taxon>
        <taxon>Cladosporium</taxon>
    </lineage>
</organism>
<feature type="compositionally biased region" description="Low complexity" evidence="1">
    <location>
        <begin position="111"/>
        <end position="121"/>
    </location>
</feature>
<sequence length="903" mass="97796">MAGKRLSSLFSNPDRSERPPMARKASSPAASREPSPAGASRSRSPGPSRLQKAAPAQSRAPSGQLLDPNQPSLQDLQEQVASQHNGGTLPTLPPPTFSQNFSRPSSRDGSRPGTAGSMMASSGGGSRPATPTLVLPQTRTDSTPSSPNKQEKRKSSWFGGKGKKSSDEPRGPVAWIAGHPQRLPFDSDALLQGHRVPELWDDMDGNCYIHLFPQESGKGPSFKVDSAIFASSPVLTKMAFGNLYSDAAVETGDRRQMPLDTRAQQLSLNDPYTPSDTPHRHATNGSASSAGSRGRLSNISDPSPESHIYFPLKLKGAADEKSKMDDLQVLIDFRNFFACLCGQALIATERRASFFHIFMTVASLLKGNEFTNADGSTYGEVASTSFDGYVEELGLADVRGSREKTIEGIVLGERMKSVLLYNEAFTHAAGKLPDLTALKSQKFELMSAITKTRLTRASMDLEQRESNARLILTDFDFPSIFSGIMSSKMAGERKEGVRFDAWKDSFLGMRKWMLATLKQRYGDWPPKAKSKKNNLETSGLQRVVLRDLYHDLCSIYDLLVDRTHLTTRTVDGIDLAGPKEEPTVRGLRSALSEYDRSQPPVKPPIPFDLPLLPNLKTVRPDFNTGDKKKDLRALGKKLKDDEIVQIYRACWNGDARATPFVNAFRDMERRAGHGCTIGELVDLRIGQWIFLYAVIQALPLLACDAPGLKHTQGVEYFLCEPPRSGVPWADPEKAAPARRNWYAVGDAGGVVSLPSDVVEHGVEGVYRRSHAWQMAEAWTAANPILNTALHEANASGAAPPVQDPSIPTSIPPPGSPLRAPSPGPGLLAPGSRSSSPAASKRASFISVGLEALPLPAGVAPDGQRAVSGSAERPRSAHVVDSSKTFDSILGDTGKTKKKKGMFG</sequence>
<keyword evidence="4" id="KW-1185">Reference proteome</keyword>
<evidence type="ECO:0000256" key="1">
    <source>
        <dbReference type="SAM" id="MobiDB-lite"/>
    </source>
</evidence>
<feature type="region of interest" description="Disordered" evidence="1">
    <location>
        <begin position="793"/>
        <end position="839"/>
    </location>
</feature>
<dbReference type="EMBL" id="JAAQHG020000009">
    <property type="protein sequence ID" value="KAL1587733.1"/>
    <property type="molecule type" value="Genomic_DNA"/>
</dbReference>
<name>A0AB34KWR3_9PEZI</name>
<feature type="region of interest" description="Disordered" evidence="1">
    <location>
        <begin position="263"/>
        <end position="302"/>
    </location>
</feature>
<evidence type="ECO:0000313" key="3">
    <source>
        <dbReference type="EMBL" id="KAL1587733.1"/>
    </source>
</evidence>
<dbReference type="AlphaFoldDB" id="A0AB34KWR3"/>
<feature type="compositionally biased region" description="Low complexity" evidence="1">
    <location>
        <begin position="285"/>
        <end position="295"/>
    </location>
</feature>
<evidence type="ECO:0000259" key="2">
    <source>
        <dbReference type="Pfam" id="PF26013"/>
    </source>
</evidence>
<dbReference type="Pfam" id="PF26013">
    <property type="entry name" value="DUF8004"/>
    <property type="match status" value="1"/>
</dbReference>
<proteinExistence type="predicted"/>
<dbReference type="Proteomes" id="UP000803884">
    <property type="component" value="Unassembled WGS sequence"/>
</dbReference>
<reference evidence="3 4" key="1">
    <citation type="journal article" date="2020" name="Microbiol. Resour. Announc.">
        <title>Draft Genome Sequence of a Cladosporium Species Isolated from the Mesophotic Ascidian Didemnum maculosum.</title>
        <authorList>
            <person name="Gioti A."/>
            <person name="Siaperas R."/>
            <person name="Nikolaivits E."/>
            <person name="Le Goff G."/>
            <person name="Ouazzani J."/>
            <person name="Kotoulas G."/>
            <person name="Topakas E."/>
        </authorList>
    </citation>
    <scope>NUCLEOTIDE SEQUENCE [LARGE SCALE GENOMIC DNA]</scope>
    <source>
        <strain evidence="3 4">TM138-S3</strain>
    </source>
</reference>
<dbReference type="InterPro" id="IPR058317">
    <property type="entry name" value="DUF8004"/>
</dbReference>
<feature type="region of interest" description="Disordered" evidence="1">
    <location>
        <begin position="1"/>
        <end position="178"/>
    </location>
</feature>
<accession>A0AB34KWR3</accession>
<feature type="compositionally biased region" description="Pro residues" evidence="1">
    <location>
        <begin position="809"/>
        <end position="823"/>
    </location>
</feature>
<dbReference type="GeneID" id="96005131"/>
<feature type="region of interest" description="Disordered" evidence="1">
    <location>
        <begin position="860"/>
        <end position="881"/>
    </location>
</feature>
<gene>
    <name evidence="3" type="ORF">WHR41_03687</name>
</gene>
<feature type="compositionally biased region" description="Polar residues" evidence="1">
    <location>
        <begin position="135"/>
        <end position="148"/>
    </location>
</feature>
<dbReference type="PANTHER" id="PTHR39601">
    <property type="entry name" value="CHORIOGENIN HMINOR"/>
    <property type="match status" value="1"/>
</dbReference>
<feature type="compositionally biased region" description="Low complexity" evidence="1">
    <location>
        <begin position="22"/>
        <end position="49"/>
    </location>
</feature>